<dbReference type="Gene3D" id="3.30.2090.10">
    <property type="entry name" value="Multidrug efflux transporter AcrB TolC docking domain, DN and DC subdomains"/>
    <property type="match status" value="2"/>
</dbReference>
<evidence type="ECO:0000256" key="2">
    <source>
        <dbReference type="ARBA" id="ARBA00010942"/>
    </source>
</evidence>
<dbReference type="GO" id="GO:0009636">
    <property type="term" value="P:response to toxic substance"/>
    <property type="evidence" value="ECO:0007669"/>
    <property type="project" value="UniProtKB-ARBA"/>
</dbReference>
<comment type="subcellular location">
    <subcellularLocation>
        <location evidence="1 9">Cell inner membrane</location>
        <topology evidence="1 9">Multi-pass membrane protein</topology>
    </subcellularLocation>
</comment>
<keyword evidence="8 9" id="KW-0472">Membrane</keyword>
<dbReference type="PANTHER" id="PTHR32063">
    <property type="match status" value="1"/>
</dbReference>
<feature type="transmembrane region" description="Helical" evidence="9">
    <location>
        <begin position="978"/>
        <end position="998"/>
    </location>
</feature>
<comment type="caution">
    <text evidence="11">The sequence shown here is derived from an EMBL/GenBank/DDBJ whole genome shotgun (WGS) entry which is preliminary data.</text>
</comment>
<dbReference type="FunFam" id="1.20.1640.10:FF:000001">
    <property type="entry name" value="Efflux pump membrane transporter"/>
    <property type="match status" value="1"/>
</dbReference>
<dbReference type="AlphaFoldDB" id="A0A9J6RJZ3"/>
<proteinExistence type="inferred from homology"/>
<evidence type="ECO:0000256" key="6">
    <source>
        <dbReference type="ARBA" id="ARBA00022692"/>
    </source>
</evidence>
<protein>
    <recommendedName>
        <fullName evidence="9">Efflux pump membrane transporter</fullName>
    </recommendedName>
</protein>
<evidence type="ECO:0000256" key="8">
    <source>
        <dbReference type="ARBA" id="ARBA00023136"/>
    </source>
</evidence>
<evidence type="ECO:0000313" key="12">
    <source>
        <dbReference type="Proteomes" id="UP001069090"/>
    </source>
</evidence>
<dbReference type="Gene3D" id="3.30.70.1430">
    <property type="entry name" value="Multidrug efflux transporter AcrB pore domain"/>
    <property type="match status" value="2"/>
</dbReference>
<feature type="transmembrane region" description="Helical" evidence="9">
    <location>
        <begin position="441"/>
        <end position="461"/>
    </location>
</feature>
<dbReference type="Proteomes" id="UP001069090">
    <property type="component" value="Unassembled WGS sequence"/>
</dbReference>
<feature type="transmembrane region" description="Helical" evidence="9">
    <location>
        <begin position="872"/>
        <end position="891"/>
    </location>
</feature>
<evidence type="ECO:0000256" key="5">
    <source>
        <dbReference type="ARBA" id="ARBA00022519"/>
    </source>
</evidence>
<comment type="similarity">
    <text evidence="2 9">Belongs to the resistance-nodulation-cell division (RND) (TC 2.A.6) family.</text>
</comment>
<dbReference type="PANTHER" id="PTHR32063:SF11">
    <property type="entry name" value="CATION OR DRUG EFFLUX SYSTEM PROTEIN"/>
    <property type="match status" value="1"/>
</dbReference>
<feature type="transmembrane region" description="Helical" evidence="9">
    <location>
        <begin position="473"/>
        <end position="500"/>
    </location>
</feature>
<dbReference type="InterPro" id="IPR027463">
    <property type="entry name" value="AcrB_DN_DC_subdom"/>
</dbReference>
<evidence type="ECO:0000313" key="11">
    <source>
        <dbReference type="EMBL" id="MCZ0864309.1"/>
    </source>
</evidence>
<dbReference type="SUPFAM" id="SSF82714">
    <property type="entry name" value="Multidrug efflux transporter AcrB TolC docking domain, DN and DC subdomains"/>
    <property type="match status" value="2"/>
</dbReference>
<organism evidence="11 12">
    <name type="scientific">Dasania phycosphaerae</name>
    <dbReference type="NCBI Taxonomy" id="2950436"/>
    <lineage>
        <taxon>Bacteria</taxon>
        <taxon>Pseudomonadati</taxon>
        <taxon>Pseudomonadota</taxon>
        <taxon>Gammaproteobacteria</taxon>
        <taxon>Cellvibrionales</taxon>
        <taxon>Spongiibacteraceae</taxon>
        <taxon>Dasania</taxon>
    </lineage>
</organism>
<feature type="transmembrane region" description="Helical" evidence="9">
    <location>
        <begin position="395"/>
        <end position="415"/>
    </location>
</feature>
<dbReference type="EMBL" id="JAPTGG010000002">
    <property type="protein sequence ID" value="MCZ0864309.1"/>
    <property type="molecule type" value="Genomic_DNA"/>
</dbReference>
<dbReference type="GO" id="GO:0042910">
    <property type="term" value="F:xenobiotic transmembrane transporter activity"/>
    <property type="evidence" value="ECO:0007669"/>
    <property type="project" value="TreeGrafter"/>
</dbReference>
<dbReference type="FunFam" id="3.30.70.1430:FF:000001">
    <property type="entry name" value="Efflux pump membrane transporter"/>
    <property type="match status" value="1"/>
</dbReference>
<dbReference type="Gene3D" id="3.30.70.1320">
    <property type="entry name" value="Multidrug efflux transporter AcrB pore domain like"/>
    <property type="match status" value="1"/>
</dbReference>
<sequence>MFSAFFIHRPKFAMVIAIILTLAGLIAIKILPVAEYPPIAPPTIQVKAYYPGASAQVVEETVAAAIEDVVNGVEGMMYMSSKSGNDGSYSLSVSFAVGSDADMSLVRVQNRVKLAEPKLPQEVRAMGLNIAKQSPDLLMIVNLQSPDNSLDYSFLSNYIKINIIGSLSRIQGISSASVLGEAAYSMRLWLDPNKMANYAITSSDIVNALNEQNVQVAAGKIGAPPFNQNLATEYSLRTQGRLQTVDEFENIILRANSSSSIVYLKDVAKVELGQQDYGTYGEFNGRPAVNIGLYMSPDANALETGALVKAKIAELAAGFPQGMQYNIGYDTTRYISASIQQVSSSLFQAVILVILITYVFLGNFRSTLIPAIAIPVSLIATFAVLLAMGMSINTVTLFALILAIGIVVDDGILVIENTDRLMRDHPELSPKEASLKTMQQVSGAIISTTLVLLAVFIPVALLPGITGEMYQQFAVTICIAVLFSSLNALTLSPALCAVLLTKQRSQDAKWFGLFNRYFDSLTARYGRGVAWLIRRLSVILVCFALLLAALGVGFKRIATGFVPYEDKGVFLVSVQLPDASSLSRTKQAVAKLSALIEQQANIESVTAISGFSILSGAAQSNAGTLFIVLKPWEQRPGMENLVFNSLKAVNELAFKELPEAQVIAIPPPSVPGMGVAGGLELIIEDSLGRSHDELAAALNQLIVAANQHPVLTKAYSTFRANVPQYFVDIDRVKAKTLGVPLAEIFSTLQAQLGGQYINDFNKFGQTYQVKMQAAPDFRADLSDIHKFFVRAQSGEMIPLSTLVTTRPVLGPDIAERYNLYRSATLRASTAAGYSSGDGIAALEELAKTVLPLGYKFEWTGMSYQELEAGNTATYAFIAAFVFIFLFLVAQYESWSTPIAIMMVVPVAIAGAIGLLMALGLPLNLYAQIGLVLLIAMAAKNAILIVEFARSKREQEHLSITDAATSAANQRFRAVNMTAISFILGILPLVLASGAGMFGQKFLGITVFGGMLAALLVGTLLIPCFYIIIQTARENLKQRLFNE</sequence>
<dbReference type="NCBIfam" id="TIGR00915">
    <property type="entry name" value="2A0602"/>
    <property type="match status" value="1"/>
</dbReference>
<dbReference type="Gene3D" id="3.30.70.1440">
    <property type="entry name" value="Multidrug efflux transporter AcrB pore domain"/>
    <property type="match status" value="1"/>
</dbReference>
<keyword evidence="4" id="KW-1003">Cell membrane</keyword>
<evidence type="ECO:0000256" key="9">
    <source>
        <dbReference type="RuleBase" id="RU364070"/>
    </source>
</evidence>
<feature type="transmembrane region" description="Helical" evidence="9">
    <location>
        <begin position="924"/>
        <end position="945"/>
    </location>
</feature>
<feature type="transmembrane region" description="Helical" evidence="9">
    <location>
        <begin position="1004"/>
        <end position="1028"/>
    </location>
</feature>
<dbReference type="NCBIfam" id="NF000282">
    <property type="entry name" value="RND_permease_1"/>
    <property type="match status" value="1"/>
</dbReference>
<keyword evidence="3 9" id="KW-0813">Transport</keyword>
<dbReference type="GO" id="GO:0015562">
    <property type="term" value="F:efflux transmembrane transporter activity"/>
    <property type="evidence" value="ECO:0007669"/>
    <property type="project" value="InterPro"/>
</dbReference>
<feature type="transmembrane region" description="Helical" evidence="9">
    <location>
        <begin position="342"/>
        <end position="361"/>
    </location>
</feature>
<evidence type="ECO:0000256" key="4">
    <source>
        <dbReference type="ARBA" id="ARBA00022475"/>
    </source>
</evidence>
<feature type="transmembrane region" description="Helical" evidence="9">
    <location>
        <begin position="12"/>
        <end position="31"/>
    </location>
</feature>
<dbReference type="SUPFAM" id="SSF82693">
    <property type="entry name" value="Multidrug efflux transporter AcrB pore domain, PN1, PN2, PC1 and PC2 subdomains"/>
    <property type="match status" value="4"/>
</dbReference>
<feature type="transmembrane region" description="Helical" evidence="9">
    <location>
        <begin position="898"/>
        <end position="918"/>
    </location>
</feature>
<evidence type="ECO:0000259" key="10">
    <source>
        <dbReference type="PROSITE" id="PS50156"/>
    </source>
</evidence>
<dbReference type="PROSITE" id="PS50156">
    <property type="entry name" value="SSD"/>
    <property type="match status" value="1"/>
</dbReference>
<dbReference type="RefSeq" id="WP_258330462.1">
    <property type="nucleotide sequence ID" value="NZ_JAPTGG010000002.1"/>
</dbReference>
<keyword evidence="5 9" id="KW-0997">Cell inner membrane</keyword>
<dbReference type="InterPro" id="IPR001036">
    <property type="entry name" value="Acrflvin-R"/>
</dbReference>
<name>A0A9J6RJZ3_9GAMM</name>
<gene>
    <name evidence="11" type="ORF">O0V09_03795</name>
</gene>
<reference evidence="11 12" key="1">
    <citation type="submission" date="2022-12" db="EMBL/GenBank/DDBJ databases">
        <title>Dasania phycosphaerae sp. nov., isolated from particulate material of the south coast of Korea.</title>
        <authorList>
            <person name="Jiang Y."/>
        </authorList>
    </citation>
    <scope>NUCLEOTIDE SEQUENCE [LARGE SCALE GENOMIC DNA]</scope>
    <source>
        <strain evidence="11 12">GY-19</strain>
    </source>
</reference>
<evidence type="ECO:0000256" key="1">
    <source>
        <dbReference type="ARBA" id="ARBA00004429"/>
    </source>
</evidence>
<dbReference type="InterPro" id="IPR000731">
    <property type="entry name" value="SSD"/>
</dbReference>
<dbReference type="PRINTS" id="PR00702">
    <property type="entry name" value="ACRIFLAVINRP"/>
</dbReference>
<keyword evidence="6 9" id="KW-0812">Transmembrane</keyword>
<feature type="transmembrane region" description="Helical" evidence="9">
    <location>
        <begin position="536"/>
        <end position="554"/>
    </location>
</feature>
<dbReference type="SUPFAM" id="SSF82866">
    <property type="entry name" value="Multidrug efflux transporter AcrB transmembrane domain"/>
    <property type="match status" value="2"/>
</dbReference>
<evidence type="ECO:0000256" key="7">
    <source>
        <dbReference type="ARBA" id="ARBA00022989"/>
    </source>
</evidence>
<dbReference type="Pfam" id="PF00873">
    <property type="entry name" value="ACR_tran"/>
    <property type="match status" value="1"/>
</dbReference>
<dbReference type="Gene3D" id="1.20.1640.10">
    <property type="entry name" value="Multidrug efflux transporter AcrB transmembrane domain"/>
    <property type="match status" value="2"/>
</dbReference>
<keyword evidence="12" id="KW-1185">Reference proteome</keyword>
<evidence type="ECO:0000256" key="3">
    <source>
        <dbReference type="ARBA" id="ARBA00022448"/>
    </source>
</evidence>
<feature type="domain" description="SSD" evidence="10">
    <location>
        <begin position="377"/>
        <end position="498"/>
    </location>
</feature>
<dbReference type="InterPro" id="IPR004764">
    <property type="entry name" value="MdtF-like"/>
</dbReference>
<accession>A0A9J6RJZ3</accession>
<keyword evidence="7 9" id="KW-1133">Transmembrane helix</keyword>
<feature type="transmembrane region" description="Helical" evidence="9">
    <location>
        <begin position="368"/>
        <end position="389"/>
    </location>
</feature>
<dbReference type="GO" id="GO:0005886">
    <property type="term" value="C:plasma membrane"/>
    <property type="evidence" value="ECO:0007669"/>
    <property type="project" value="UniProtKB-SubCell"/>
</dbReference>